<dbReference type="eggNOG" id="ENOG502ZA58">
    <property type="taxonomic scope" value="Bacteria"/>
</dbReference>
<reference key="2">
    <citation type="submission" date="2011-02" db="EMBL/GenBank/DDBJ databases">
        <title>Genome sequence of Microbacterium testaceum StLB037.</title>
        <authorList>
            <person name="Morohoshi T."/>
            <person name="Wang W.Z."/>
            <person name="Someya N."/>
            <person name="Ikeda T."/>
        </authorList>
    </citation>
    <scope>NUCLEOTIDE SEQUENCE</scope>
    <source>
        <strain>StLB037</strain>
    </source>
</reference>
<evidence type="ECO:0000313" key="2">
    <source>
        <dbReference type="Proteomes" id="UP000008975"/>
    </source>
</evidence>
<dbReference type="RefSeq" id="WP_013584651.1">
    <property type="nucleotide sequence ID" value="NC_015125.1"/>
</dbReference>
<dbReference type="EMBL" id="AP012052">
    <property type="protein sequence ID" value="BAJ74526.1"/>
    <property type="molecule type" value="Genomic_DNA"/>
</dbReference>
<evidence type="ECO:0000313" key="1">
    <source>
        <dbReference type="EMBL" id="BAJ74526.1"/>
    </source>
</evidence>
<dbReference type="Proteomes" id="UP000008975">
    <property type="component" value="Chromosome"/>
</dbReference>
<protein>
    <submittedName>
        <fullName evidence="1">Uncharacterized protein</fullName>
    </submittedName>
</protein>
<reference evidence="1 2" key="1">
    <citation type="journal article" date="2011" name="J. Bacteriol.">
        <title>Genome sequence of Microbacterium testaceum StLB037, an N-acylhomoserine lactone-degrading bacterium isolated from potato leaves.</title>
        <authorList>
            <person name="Morohoshi T."/>
            <person name="Wang W.-Z."/>
            <person name="Someya N."/>
            <person name="Ikeda T."/>
        </authorList>
    </citation>
    <scope>NUCLEOTIDE SEQUENCE [LARGE SCALE GENOMIC DNA]</scope>
    <source>
        <strain evidence="1 2">StLB037</strain>
    </source>
</reference>
<dbReference type="HOGENOM" id="CLU_674078_0_0_11"/>
<accession>E8N9Q7</accession>
<proteinExistence type="predicted"/>
<organism evidence="1 2">
    <name type="scientific">Microbacterium testaceum (strain StLB037)</name>
    <dbReference type="NCBI Taxonomy" id="979556"/>
    <lineage>
        <taxon>Bacteria</taxon>
        <taxon>Bacillati</taxon>
        <taxon>Actinomycetota</taxon>
        <taxon>Actinomycetes</taxon>
        <taxon>Micrococcales</taxon>
        <taxon>Microbacteriaceae</taxon>
        <taxon>Microbacterium</taxon>
    </lineage>
</organism>
<dbReference type="AlphaFoldDB" id="E8N9Q7"/>
<dbReference type="STRING" id="979556.MTES_1562"/>
<sequence>MGKKSHLSDDARELLARVKKRYLGSRDFNGLHVSRRESSDTVLDAAIELVDAGLVQVVGPSDYMNIHIRPWPSRRTVSDQILELRELTENEYGVALYPMAKAMKGVRLPKKYEQAPFSRAMARGRSTLEVAYFSTDVLEGYRNDARFRFGMGDFGISFGLTDEAYEEEEEKEFEGTTSLIHLGFGYDVRGHDASDPDSTIVRRVAAFYGDLDDLTPAHQQRWASYQVDSDGVDPHPVWFRSQMGHWPDAVGPFHRLTQELKNLNELWENVWNGRLFRTHRTPDDFGWILRPDQREWDHFILSLDKLLSDNIDPKALDRAGASKTNDVGQTLGTLARLEVFMMANGVAREKSQWALKPLREVRAARQKPAHALRSNVTDRTLVRKQMDLMHDVNEVLINIRQWLASYPANRGWEDPLDGLKDYPI</sequence>
<gene>
    <name evidence="1" type="ordered locus">MTES_1562</name>
</gene>
<dbReference type="KEGG" id="mts:MTES_1562"/>
<name>E8N9Q7_MICTS</name>